<protein>
    <submittedName>
        <fullName evidence="5">Aldolase/citrate lyase family protein</fullName>
    </submittedName>
</protein>
<gene>
    <name evidence="5" type="ORF">KACC15558_19510</name>
</gene>
<proteinExistence type="inferred from homology"/>
<dbReference type="Pfam" id="PF03328">
    <property type="entry name" value="HpcH_HpaI"/>
    <property type="match status" value="1"/>
</dbReference>
<feature type="domain" description="HpcH/HpaI aldolase/citrate lyase" evidence="4">
    <location>
        <begin position="33"/>
        <end position="251"/>
    </location>
</feature>
<comment type="similarity">
    <text evidence="1">Belongs to the HpcH/HpaI aldolase family.</text>
</comment>
<evidence type="ECO:0000256" key="2">
    <source>
        <dbReference type="ARBA" id="ARBA00022723"/>
    </source>
</evidence>
<evidence type="ECO:0000259" key="4">
    <source>
        <dbReference type="Pfam" id="PF03328"/>
    </source>
</evidence>
<accession>A0ABP9U7P0</accession>
<dbReference type="SUPFAM" id="SSF51621">
    <property type="entry name" value="Phosphoenolpyruvate/pyruvate domain"/>
    <property type="match status" value="1"/>
</dbReference>
<name>A0ABP9U7P0_9MICO</name>
<dbReference type="PANTHER" id="PTHR30502">
    <property type="entry name" value="2-KETO-3-DEOXY-L-RHAMNONATE ALDOLASE"/>
    <property type="match status" value="1"/>
</dbReference>
<keyword evidence="2" id="KW-0479">Metal-binding</keyword>
<organism evidence="5 6">
    <name type="scientific">Brevibacterium ammoniilyticum</name>
    <dbReference type="NCBI Taxonomy" id="1046555"/>
    <lineage>
        <taxon>Bacteria</taxon>
        <taxon>Bacillati</taxon>
        <taxon>Actinomycetota</taxon>
        <taxon>Actinomycetes</taxon>
        <taxon>Micrococcales</taxon>
        <taxon>Brevibacteriaceae</taxon>
        <taxon>Brevibacterium</taxon>
    </lineage>
</organism>
<keyword evidence="3 5" id="KW-0456">Lyase</keyword>
<dbReference type="InterPro" id="IPR005000">
    <property type="entry name" value="Aldolase/citrate-lyase_domain"/>
</dbReference>
<dbReference type="PANTHER" id="PTHR30502:SF0">
    <property type="entry name" value="PHOSPHOENOLPYRUVATE CARBOXYLASE FAMILY PROTEIN"/>
    <property type="match status" value="1"/>
</dbReference>
<reference evidence="5 6" key="1">
    <citation type="submission" date="2024-02" db="EMBL/GenBank/DDBJ databases">
        <title>Characterization of antibiotic resistant novel bacterial strains and their environmental applications.</title>
        <authorList>
            <person name="Manzoor S."/>
            <person name="Abbas S."/>
            <person name="Arshad M."/>
            <person name="Li W.J."/>
            <person name="Ahmed I."/>
        </authorList>
    </citation>
    <scope>NUCLEOTIDE SEQUENCE [LARGE SCALE GENOMIC DNA]</scope>
    <source>
        <strain evidence="5 6">KACC 15558</strain>
    </source>
</reference>
<dbReference type="Gene3D" id="3.20.20.60">
    <property type="entry name" value="Phosphoenolpyruvate-binding domains"/>
    <property type="match status" value="1"/>
</dbReference>
<dbReference type="GO" id="GO:0016829">
    <property type="term" value="F:lyase activity"/>
    <property type="evidence" value="ECO:0007669"/>
    <property type="project" value="UniProtKB-KW"/>
</dbReference>
<evidence type="ECO:0000313" key="5">
    <source>
        <dbReference type="EMBL" id="GAA5340911.1"/>
    </source>
</evidence>
<dbReference type="InterPro" id="IPR050251">
    <property type="entry name" value="HpcH-HpaI_aldolase"/>
</dbReference>
<evidence type="ECO:0000313" key="6">
    <source>
        <dbReference type="Proteomes" id="UP001498935"/>
    </source>
</evidence>
<dbReference type="EMBL" id="BAABNP010000007">
    <property type="protein sequence ID" value="GAA5340911.1"/>
    <property type="molecule type" value="Genomic_DNA"/>
</dbReference>
<sequence length="265" mass="27702">MPTGGLLMCFDSSMTAAFETHRARLGDGAIYNGLWMMSTSAELATIGAATGFDYVCLDMQHGYIRPTDIVRLSDAIRAHGPALVTARVAANRFTEIGMLADAGIEAVIVPLIDSVADAEAAVRALDYPSRGGDRSWGATADILTGSVRDSRAERPLLFVMIETAEALASVEEICTVPGVDGIYVGPADLAFAVGAVPGRPNDAHAEALLRIRSAADAAGIVPGIHCADGAEAKLREEQGFRFITSASDIGAAARALRQDLDTARA</sequence>
<dbReference type="InterPro" id="IPR015813">
    <property type="entry name" value="Pyrv/PenolPyrv_kinase-like_dom"/>
</dbReference>
<dbReference type="InterPro" id="IPR040442">
    <property type="entry name" value="Pyrv_kinase-like_dom_sf"/>
</dbReference>
<dbReference type="Proteomes" id="UP001498935">
    <property type="component" value="Unassembled WGS sequence"/>
</dbReference>
<comment type="caution">
    <text evidence="5">The sequence shown here is derived from an EMBL/GenBank/DDBJ whole genome shotgun (WGS) entry which is preliminary data.</text>
</comment>
<evidence type="ECO:0000256" key="1">
    <source>
        <dbReference type="ARBA" id="ARBA00005568"/>
    </source>
</evidence>
<evidence type="ECO:0000256" key="3">
    <source>
        <dbReference type="ARBA" id="ARBA00023239"/>
    </source>
</evidence>
<keyword evidence="6" id="KW-1185">Reference proteome</keyword>